<comment type="caution">
    <text evidence="1">The sequence shown here is derived from an EMBL/GenBank/DDBJ whole genome shotgun (WGS) entry which is preliminary data.</text>
</comment>
<gene>
    <name evidence="1" type="ORF">AFUS01_LOCUS11051</name>
</gene>
<accession>A0A8J2P2S7</accession>
<keyword evidence="2" id="KW-1185">Reference proteome</keyword>
<sequence>MTRECFDSSETTQNTWTPNYILYKSTDFSDTSDEG</sequence>
<name>A0A8J2P2S7_9HEXA</name>
<feature type="non-terminal residue" evidence="1">
    <location>
        <position position="1"/>
    </location>
</feature>
<dbReference type="AlphaFoldDB" id="A0A8J2P2S7"/>
<dbReference type="Proteomes" id="UP000708208">
    <property type="component" value="Unassembled WGS sequence"/>
</dbReference>
<evidence type="ECO:0000313" key="1">
    <source>
        <dbReference type="EMBL" id="CAG7721864.1"/>
    </source>
</evidence>
<evidence type="ECO:0000313" key="2">
    <source>
        <dbReference type="Proteomes" id="UP000708208"/>
    </source>
</evidence>
<dbReference type="EMBL" id="CAJVCH010083794">
    <property type="protein sequence ID" value="CAG7721864.1"/>
    <property type="molecule type" value="Genomic_DNA"/>
</dbReference>
<proteinExistence type="predicted"/>
<protein>
    <submittedName>
        <fullName evidence="1">Uncharacterized protein</fullName>
    </submittedName>
</protein>
<organism evidence="1 2">
    <name type="scientific">Allacma fusca</name>
    <dbReference type="NCBI Taxonomy" id="39272"/>
    <lineage>
        <taxon>Eukaryota</taxon>
        <taxon>Metazoa</taxon>
        <taxon>Ecdysozoa</taxon>
        <taxon>Arthropoda</taxon>
        <taxon>Hexapoda</taxon>
        <taxon>Collembola</taxon>
        <taxon>Symphypleona</taxon>
        <taxon>Sminthuridae</taxon>
        <taxon>Allacma</taxon>
    </lineage>
</organism>
<reference evidence="1" key="1">
    <citation type="submission" date="2021-06" db="EMBL/GenBank/DDBJ databases">
        <authorList>
            <person name="Hodson N. C."/>
            <person name="Mongue J. A."/>
            <person name="Jaron S. K."/>
        </authorList>
    </citation>
    <scope>NUCLEOTIDE SEQUENCE</scope>
</reference>